<gene>
    <name evidence="1" type="ORF">g.47149</name>
</gene>
<reference evidence="1" key="1">
    <citation type="submission" date="2015-11" db="EMBL/GenBank/DDBJ databases">
        <title>De novo transcriptome assembly of four potential Pierce s Disease insect vectors from Arizona vineyards.</title>
        <authorList>
            <person name="Tassone E.E."/>
        </authorList>
    </citation>
    <scope>NUCLEOTIDE SEQUENCE</scope>
</reference>
<dbReference type="AlphaFoldDB" id="A0A1B6GJ32"/>
<proteinExistence type="predicted"/>
<protein>
    <submittedName>
        <fullName evidence="1">Uncharacterized protein</fullName>
    </submittedName>
</protein>
<name>A0A1B6GJ32_9HEMI</name>
<dbReference type="EMBL" id="GECZ01007323">
    <property type="protein sequence ID" value="JAS62446.1"/>
    <property type="molecule type" value="Transcribed_RNA"/>
</dbReference>
<evidence type="ECO:0000313" key="1">
    <source>
        <dbReference type="EMBL" id="JAS62446.1"/>
    </source>
</evidence>
<organism evidence="1">
    <name type="scientific">Cuerna arida</name>
    <dbReference type="NCBI Taxonomy" id="1464854"/>
    <lineage>
        <taxon>Eukaryota</taxon>
        <taxon>Metazoa</taxon>
        <taxon>Ecdysozoa</taxon>
        <taxon>Arthropoda</taxon>
        <taxon>Hexapoda</taxon>
        <taxon>Insecta</taxon>
        <taxon>Pterygota</taxon>
        <taxon>Neoptera</taxon>
        <taxon>Paraneoptera</taxon>
        <taxon>Hemiptera</taxon>
        <taxon>Auchenorrhyncha</taxon>
        <taxon>Membracoidea</taxon>
        <taxon>Cicadellidae</taxon>
        <taxon>Cicadellinae</taxon>
        <taxon>Proconiini</taxon>
        <taxon>Cuerna</taxon>
    </lineage>
</organism>
<accession>A0A1B6GJ32</accession>
<sequence length="116" mass="13016">MSKALNKGDTKSSPKIHAVNAPAMYTLTANGCSRSVKVLSRQRRLREAEWAKRKSRKTTAEVLQKSVREPNTNPKARLSVVKQSSRQVVQINKRTSWNGDLLSLLSEKIAVVTMRL</sequence>